<gene>
    <name evidence="2" type="ORF">CC78DRAFT_174203</name>
</gene>
<evidence type="ECO:0000313" key="3">
    <source>
        <dbReference type="Proteomes" id="UP000800093"/>
    </source>
</evidence>
<organism evidence="2 3">
    <name type="scientific">Lojkania enalia</name>
    <dbReference type="NCBI Taxonomy" id="147567"/>
    <lineage>
        <taxon>Eukaryota</taxon>
        <taxon>Fungi</taxon>
        <taxon>Dikarya</taxon>
        <taxon>Ascomycota</taxon>
        <taxon>Pezizomycotina</taxon>
        <taxon>Dothideomycetes</taxon>
        <taxon>Pleosporomycetidae</taxon>
        <taxon>Pleosporales</taxon>
        <taxon>Pleosporales incertae sedis</taxon>
        <taxon>Lojkania</taxon>
    </lineage>
</organism>
<protein>
    <submittedName>
        <fullName evidence="2">Uncharacterized protein</fullName>
    </submittedName>
</protein>
<dbReference type="OrthoDB" id="3886346at2759"/>
<dbReference type="Proteomes" id="UP000800093">
    <property type="component" value="Unassembled WGS sequence"/>
</dbReference>
<evidence type="ECO:0000313" key="2">
    <source>
        <dbReference type="EMBL" id="KAF2265781.1"/>
    </source>
</evidence>
<dbReference type="AlphaFoldDB" id="A0A9P4N8N9"/>
<name>A0A9P4N8N9_9PLEO</name>
<comment type="caution">
    <text evidence="2">The sequence shown here is derived from an EMBL/GenBank/DDBJ whole genome shotgun (WGS) entry which is preliminary data.</text>
</comment>
<feature type="compositionally biased region" description="Polar residues" evidence="1">
    <location>
        <begin position="69"/>
        <end position="78"/>
    </location>
</feature>
<feature type="region of interest" description="Disordered" evidence="1">
    <location>
        <begin position="69"/>
        <end position="95"/>
    </location>
</feature>
<keyword evidence="3" id="KW-1185">Reference proteome</keyword>
<evidence type="ECO:0000256" key="1">
    <source>
        <dbReference type="SAM" id="MobiDB-lite"/>
    </source>
</evidence>
<reference evidence="3" key="1">
    <citation type="journal article" date="2020" name="Stud. Mycol.">
        <title>101 Dothideomycetes genomes: A test case for predicting lifestyles and emergence of pathogens.</title>
        <authorList>
            <person name="Haridas S."/>
            <person name="Albert R."/>
            <person name="Binder M."/>
            <person name="Bloem J."/>
            <person name="LaButti K."/>
            <person name="Salamov A."/>
            <person name="Andreopoulos B."/>
            <person name="Baker S."/>
            <person name="Barry K."/>
            <person name="Bills G."/>
            <person name="Bluhm B."/>
            <person name="Cannon C."/>
            <person name="Castanera R."/>
            <person name="Culley D."/>
            <person name="Daum C."/>
            <person name="Ezra D."/>
            <person name="Gonzalez J."/>
            <person name="Henrissat B."/>
            <person name="Kuo A."/>
            <person name="Liang C."/>
            <person name="Lipzen A."/>
            <person name="Lutzoni F."/>
            <person name="Magnuson J."/>
            <person name="Mondo S."/>
            <person name="Nolan M."/>
            <person name="Ohm R."/>
            <person name="Pangilinan J."/>
            <person name="Park H.-J."/>
            <person name="Ramirez L."/>
            <person name="Alfaro M."/>
            <person name="Sun H."/>
            <person name="Tritt A."/>
            <person name="Yoshinaga Y."/>
            <person name="Zwiers L.-H."/>
            <person name="Turgeon B."/>
            <person name="Goodwin S."/>
            <person name="Spatafora J."/>
            <person name="Crous P."/>
            <person name="Grigoriev I."/>
        </authorList>
    </citation>
    <scope>NUCLEOTIDE SEQUENCE [LARGE SCALE GENOMIC DNA]</scope>
    <source>
        <strain evidence="3">CBS 304.66</strain>
    </source>
</reference>
<dbReference type="EMBL" id="ML986603">
    <property type="protein sequence ID" value="KAF2265781.1"/>
    <property type="molecule type" value="Genomic_DNA"/>
</dbReference>
<accession>A0A9P4N8N9</accession>
<proteinExistence type="predicted"/>
<sequence>MSDTDKAFAFLSDNIPSWLKQLAHVEEKIAQMRSEIAKVPVNRYPPLKRKTGSVESIRDLDAIMEVRGTSTPAQQSPVITRKRKTPSVLSGQTSGPIKYRSRTMIIVQYDGEIQKAFETLVRNIGTARNMLRKGKMAAKLEAMVDLVGSDDDSEGDDDDVMAKIGYRRRVGISSMRMRGAMRNGGTLSNVTTSPTELFDTTDKSLELAQVLCEKAAHQSLRDGECKAQLDTVGKHFEETLETASKEVAKRVARREREAAKEESNINLSPSTTVEANPTVAIIRPTVSAALTTAKAVDIEIDDNSEEEDFVMPPIRLTSRA</sequence>